<evidence type="ECO:0000313" key="3">
    <source>
        <dbReference type="Proteomes" id="UP000565455"/>
    </source>
</evidence>
<gene>
    <name evidence="2" type="ORF">GGQ91_004855</name>
</gene>
<feature type="compositionally biased region" description="Basic and acidic residues" evidence="1">
    <location>
        <begin position="101"/>
        <end position="114"/>
    </location>
</feature>
<name>A0ABR6DHR7_9HYPH</name>
<proteinExistence type="predicted"/>
<dbReference type="GeneID" id="96606466"/>
<dbReference type="EMBL" id="JACJIM010000008">
    <property type="protein sequence ID" value="MBA9065438.1"/>
    <property type="molecule type" value="Genomic_DNA"/>
</dbReference>
<protein>
    <submittedName>
        <fullName evidence="2">Uncharacterized protein</fullName>
    </submittedName>
</protein>
<evidence type="ECO:0000313" key="2">
    <source>
        <dbReference type="EMBL" id="MBA9065438.1"/>
    </source>
</evidence>
<organism evidence="2 3">
    <name type="scientific">Methylobacterium fujisawaense</name>
    <dbReference type="NCBI Taxonomy" id="107400"/>
    <lineage>
        <taxon>Bacteria</taxon>
        <taxon>Pseudomonadati</taxon>
        <taxon>Pseudomonadota</taxon>
        <taxon>Alphaproteobacteria</taxon>
        <taxon>Hyphomicrobiales</taxon>
        <taxon>Methylobacteriaceae</taxon>
        <taxon>Methylobacterium</taxon>
    </lineage>
</organism>
<evidence type="ECO:0000256" key="1">
    <source>
        <dbReference type="SAM" id="MobiDB-lite"/>
    </source>
</evidence>
<reference evidence="2 3" key="1">
    <citation type="submission" date="2020-08" db="EMBL/GenBank/DDBJ databases">
        <title>Genomic Encyclopedia of Type Strains, Phase IV (KMG-IV): sequencing the most valuable type-strain genomes for metagenomic binning, comparative biology and taxonomic classification.</title>
        <authorList>
            <person name="Goeker M."/>
        </authorList>
    </citation>
    <scope>NUCLEOTIDE SEQUENCE [LARGE SCALE GENOMIC DNA]</scope>
    <source>
        <strain evidence="2 3">DSM 5686</strain>
    </source>
</reference>
<accession>A0ABR6DHR7</accession>
<dbReference type="Proteomes" id="UP000565455">
    <property type="component" value="Unassembled WGS sequence"/>
</dbReference>
<dbReference type="RefSeq" id="WP_182592979.1">
    <property type="nucleotide sequence ID" value="NZ_JACJIM010000008.1"/>
</dbReference>
<keyword evidence="3" id="KW-1185">Reference proteome</keyword>
<comment type="caution">
    <text evidence="2">The sequence shown here is derived from an EMBL/GenBank/DDBJ whole genome shotgun (WGS) entry which is preliminary data.</text>
</comment>
<feature type="region of interest" description="Disordered" evidence="1">
    <location>
        <begin position="101"/>
        <end position="131"/>
    </location>
</feature>
<sequence length="131" mass="14381">MRLDFLTLLGCIVIRRLRRYLELSRPPITTTFTPLGQAIRATRGDRLLAYAIDLKPSGPRSKWKLFEADGTPAFDTGSAADTTSHLNALRMLVRVADKYEGRTAAEPAQDEREVPAAPAVDHPEPVASPPS</sequence>